<feature type="signal peptide" evidence="8">
    <location>
        <begin position="1"/>
        <end position="21"/>
    </location>
</feature>
<keyword evidence="8" id="KW-0732">Signal</keyword>
<evidence type="ECO:0000256" key="1">
    <source>
        <dbReference type="ARBA" id="ARBA00001971"/>
    </source>
</evidence>
<keyword evidence="6" id="KW-0408">Iron</keyword>
<feature type="chain" id="PRO_5036496330" evidence="8">
    <location>
        <begin position="22"/>
        <end position="197"/>
    </location>
</feature>
<evidence type="ECO:0000256" key="6">
    <source>
        <dbReference type="ARBA" id="ARBA00023004"/>
    </source>
</evidence>
<sequence>MATIWFLSVVFLTCFLLTAFRRKKQQQGPPSPPGFPIIGNLHQLGDLQHQSLWKLSKKAREFSYNYLDISFSPFDDYWKELRRMCLQELFRVKRLHSIQPIKDEEVKKLIDSVRESASQRSPVNLSEKFLALTVSVICKAAFGLSFQGTVLNNDRFNKLAGEGFLFLGSFSASDFFPNGGWIIGRLTGLQGWREREV</sequence>
<evidence type="ECO:0000256" key="5">
    <source>
        <dbReference type="ARBA" id="ARBA00023002"/>
    </source>
</evidence>
<keyword evidence="10" id="KW-1185">Reference proteome</keyword>
<evidence type="ECO:0000256" key="3">
    <source>
        <dbReference type="ARBA" id="ARBA00022617"/>
    </source>
</evidence>
<dbReference type="InterPro" id="IPR001128">
    <property type="entry name" value="Cyt_P450"/>
</dbReference>
<evidence type="ECO:0000256" key="4">
    <source>
        <dbReference type="ARBA" id="ARBA00022723"/>
    </source>
</evidence>
<keyword evidence="7" id="KW-0503">Monooxygenase</keyword>
<dbReference type="SUPFAM" id="SSF48264">
    <property type="entry name" value="Cytochrome P450"/>
    <property type="match status" value="1"/>
</dbReference>
<dbReference type="Pfam" id="PF00067">
    <property type="entry name" value="p450"/>
    <property type="match status" value="1"/>
</dbReference>
<dbReference type="GO" id="GO:0020037">
    <property type="term" value="F:heme binding"/>
    <property type="evidence" value="ECO:0007669"/>
    <property type="project" value="InterPro"/>
</dbReference>
<evidence type="ECO:0000313" key="9">
    <source>
        <dbReference type="EMBL" id="KAG2301963.1"/>
    </source>
</evidence>
<dbReference type="PANTHER" id="PTHR47955:SF19">
    <property type="entry name" value="CYTOCHROME P450 71A9-LIKE ISOFORM X1"/>
    <property type="match status" value="1"/>
</dbReference>
<dbReference type="OrthoDB" id="2789670at2759"/>
<name>A0A8X7S917_BRACI</name>
<dbReference type="EMBL" id="JAAMPC010000007">
    <property type="protein sequence ID" value="KAG2301963.1"/>
    <property type="molecule type" value="Genomic_DNA"/>
</dbReference>
<dbReference type="InterPro" id="IPR036396">
    <property type="entry name" value="Cyt_P450_sf"/>
</dbReference>
<reference evidence="9 10" key="1">
    <citation type="submission" date="2020-02" db="EMBL/GenBank/DDBJ databases">
        <authorList>
            <person name="Ma Q."/>
            <person name="Huang Y."/>
            <person name="Song X."/>
            <person name="Pei D."/>
        </authorList>
    </citation>
    <scope>NUCLEOTIDE SEQUENCE [LARGE SCALE GENOMIC DNA]</scope>
    <source>
        <strain evidence="9">Sxm20200214</strain>
        <tissue evidence="9">Leaf</tissue>
    </source>
</reference>
<evidence type="ECO:0000256" key="8">
    <source>
        <dbReference type="SAM" id="SignalP"/>
    </source>
</evidence>
<evidence type="ECO:0000256" key="2">
    <source>
        <dbReference type="ARBA" id="ARBA00010617"/>
    </source>
</evidence>
<dbReference type="Gene3D" id="1.10.630.10">
    <property type="entry name" value="Cytochrome P450"/>
    <property type="match status" value="1"/>
</dbReference>
<keyword evidence="4" id="KW-0479">Metal-binding</keyword>
<proteinExistence type="inferred from homology"/>
<dbReference type="AlphaFoldDB" id="A0A8X7S917"/>
<comment type="cofactor">
    <cofactor evidence="1">
        <name>heme</name>
        <dbReference type="ChEBI" id="CHEBI:30413"/>
    </cofactor>
</comment>
<protein>
    <submittedName>
        <fullName evidence="9">Uncharacterized protein</fullName>
    </submittedName>
</protein>
<dbReference type="GO" id="GO:0016705">
    <property type="term" value="F:oxidoreductase activity, acting on paired donors, with incorporation or reduction of molecular oxygen"/>
    <property type="evidence" value="ECO:0007669"/>
    <property type="project" value="InterPro"/>
</dbReference>
<organism evidence="9 10">
    <name type="scientific">Brassica carinata</name>
    <name type="common">Ethiopian mustard</name>
    <name type="synonym">Abyssinian cabbage</name>
    <dbReference type="NCBI Taxonomy" id="52824"/>
    <lineage>
        <taxon>Eukaryota</taxon>
        <taxon>Viridiplantae</taxon>
        <taxon>Streptophyta</taxon>
        <taxon>Embryophyta</taxon>
        <taxon>Tracheophyta</taxon>
        <taxon>Spermatophyta</taxon>
        <taxon>Magnoliopsida</taxon>
        <taxon>eudicotyledons</taxon>
        <taxon>Gunneridae</taxon>
        <taxon>Pentapetalae</taxon>
        <taxon>rosids</taxon>
        <taxon>malvids</taxon>
        <taxon>Brassicales</taxon>
        <taxon>Brassicaceae</taxon>
        <taxon>Brassiceae</taxon>
        <taxon>Brassica</taxon>
    </lineage>
</organism>
<comment type="caution">
    <text evidence="9">The sequence shown here is derived from an EMBL/GenBank/DDBJ whole genome shotgun (WGS) entry which is preliminary data.</text>
</comment>
<dbReference type="GO" id="GO:0005506">
    <property type="term" value="F:iron ion binding"/>
    <property type="evidence" value="ECO:0007669"/>
    <property type="project" value="InterPro"/>
</dbReference>
<gene>
    <name evidence="9" type="ORF">Bca52824_030614</name>
</gene>
<keyword evidence="5" id="KW-0560">Oxidoreductase</keyword>
<comment type="similarity">
    <text evidence="2">Belongs to the cytochrome P450 family.</text>
</comment>
<evidence type="ECO:0000313" key="10">
    <source>
        <dbReference type="Proteomes" id="UP000886595"/>
    </source>
</evidence>
<dbReference type="PANTHER" id="PTHR47955">
    <property type="entry name" value="CYTOCHROME P450 FAMILY 71 PROTEIN"/>
    <property type="match status" value="1"/>
</dbReference>
<evidence type="ECO:0000256" key="7">
    <source>
        <dbReference type="ARBA" id="ARBA00023033"/>
    </source>
</evidence>
<accession>A0A8X7S917</accession>
<dbReference type="GO" id="GO:0004497">
    <property type="term" value="F:monooxygenase activity"/>
    <property type="evidence" value="ECO:0007669"/>
    <property type="project" value="UniProtKB-KW"/>
</dbReference>
<keyword evidence="3" id="KW-0349">Heme</keyword>
<dbReference type="Proteomes" id="UP000886595">
    <property type="component" value="Unassembled WGS sequence"/>
</dbReference>